<dbReference type="STRING" id="1121421.SAMN02745123_01073"/>
<dbReference type="InterPro" id="IPR017871">
    <property type="entry name" value="ABC_transporter-like_CS"/>
</dbReference>
<dbReference type="PANTHER" id="PTHR43553">
    <property type="entry name" value="HEAVY METAL TRANSPORTER"/>
    <property type="match status" value="1"/>
</dbReference>
<feature type="domain" description="ABC transporter" evidence="9">
    <location>
        <begin position="8"/>
        <end position="243"/>
    </location>
</feature>
<dbReference type="InterPro" id="IPR050095">
    <property type="entry name" value="ECF_ABC_transporter_ATP-bd"/>
</dbReference>
<dbReference type="PROSITE" id="PS50893">
    <property type="entry name" value="ABC_TRANSPORTER_2"/>
    <property type="match status" value="1"/>
</dbReference>
<dbReference type="Pfam" id="PF00005">
    <property type="entry name" value="ABC_tran"/>
    <property type="match status" value="1"/>
</dbReference>
<name>A0A1M6QIH9_9FIRM</name>
<dbReference type="GO" id="GO:0042626">
    <property type="term" value="F:ATPase-coupled transmembrane transporter activity"/>
    <property type="evidence" value="ECO:0007669"/>
    <property type="project" value="TreeGrafter"/>
</dbReference>
<keyword evidence="11" id="KW-1185">Reference proteome</keyword>
<dbReference type="NCBIfam" id="TIGR04520">
    <property type="entry name" value="ECF_ATPase_1"/>
    <property type="match status" value="1"/>
</dbReference>
<dbReference type="EMBL" id="FRAR01000008">
    <property type="protein sequence ID" value="SHK20006.1"/>
    <property type="molecule type" value="Genomic_DNA"/>
</dbReference>
<reference evidence="11" key="1">
    <citation type="submission" date="2016-11" db="EMBL/GenBank/DDBJ databases">
        <authorList>
            <person name="Varghese N."/>
            <person name="Submissions S."/>
        </authorList>
    </citation>
    <scope>NUCLEOTIDE SEQUENCE [LARGE SCALE GENOMIC DNA]</scope>
    <source>
        <strain evidence="11">DSM 10349</strain>
    </source>
</reference>
<evidence type="ECO:0000256" key="7">
    <source>
        <dbReference type="ARBA" id="ARBA00022967"/>
    </source>
</evidence>
<dbReference type="CDD" id="cd03225">
    <property type="entry name" value="ABC_cobalt_CbiO_domain1"/>
    <property type="match status" value="1"/>
</dbReference>
<evidence type="ECO:0000256" key="6">
    <source>
        <dbReference type="ARBA" id="ARBA00022840"/>
    </source>
</evidence>
<dbReference type="SMART" id="SM00382">
    <property type="entry name" value="AAA"/>
    <property type="match status" value="1"/>
</dbReference>
<evidence type="ECO:0000256" key="4">
    <source>
        <dbReference type="ARBA" id="ARBA00022475"/>
    </source>
</evidence>
<comment type="subcellular location">
    <subcellularLocation>
        <location evidence="1">Cell membrane</location>
        <topology evidence="1">Peripheral membrane protein</topology>
    </subcellularLocation>
</comment>
<keyword evidence="3" id="KW-0813">Transport</keyword>
<dbReference type="InterPro" id="IPR015856">
    <property type="entry name" value="ABC_transpr_CbiO/EcfA_su"/>
</dbReference>
<keyword evidence="6 10" id="KW-0067">ATP-binding</keyword>
<dbReference type="OrthoDB" id="9784332at2"/>
<dbReference type="PROSITE" id="PS00211">
    <property type="entry name" value="ABC_TRANSPORTER_1"/>
    <property type="match status" value="1"/>
</dbReference>
<protein>
    <submittedName>
        <fullName evidence="10">Energy-coupling factor transport system ATP-binding protein</fullName>
    </submittedName>
</protein>
<keyword evidence="7" id="KW-1278">Translocase</keyword>
<proteinExistence type="inferred from homology"/>
<evidence type="ECO:0000313" key="10">
    <source>
        <dbReference type="EMBL" id="SHK20006.1"/>
    </source>
</evidence>
<evidence type="ECO:0000256" key="3">
    <source>
        <dbReference type="ARBA" id="ARBA00022448"/>
    </source>
</evidence>
<organism evidence="10 11">
    <name type="scientific">Desulforamulus aeronauticus DSM 10349</name>
    <dbReference type="NCBI Taxonomy" id="1121421"/>
    <lineage>
        <taxon>Bacteria</taxon>
        <taxon>Bacillati</taxon>
        <taxon>Bacillota</taxon>
        <taxon>Clostridia</taxon>
        <taxon>Eubacteriales</taxon>
        <taxon>Peptococcaceae</taxon>
        <taxon>Desulforamulus</taxon>
    </lineage>
</organism>
<dbReference type="GO" id="GO:0043190">
    <property type="term" value="C:ATP-binding cassette (ABC) transporter complex"/>
    <property type="evidence" value="ECO:0007669"/>
    <property type="project" value="TreeGrafter"/>
</dbReference>
<evidence type="ECO:0000256" key="5">
    <source>
        <dbReference type="ARBA" id="ARBA00022741"/>
    </source>
</evidence>
<gene>
    <name evidence="10" type="ORF">SAMN02745123_01073</name>
</gene>
<sequence>MVHNRVVLNIQGVSFSYPDTQEKKALDSISLEIVAGEMVALLGPNGSGKSTLARLFNGLLIPTSGHVLVEGQSTRDEEVLWQIRQRIGMVFQNPDNQLVAALVEEELAFGMENLGIPPWEMKEKIEQISTQFGIHELLQSPPHRLSGGQKQRVAIASVLAVDPEVLVLDEPTSMLDPGGRQEVMRELTHLRQLGKTIILVTHDMSEALMADRVVILEQGKIVLQGEPRQCFSQEDRLVKMGLEIPPARRLAQRLKQKGFDIPSDLLSVKEWVEFLCLK</sequence>
<dbReference type="GO" id="GO:0016887">
    <property type="term" value="F:ATP hydrolysis activity"/>
    <property type="evidence" value="ECO:0007669"/>
    <property type="project" value="InterPro"/>
</dbReference>
<evidence type="ECO:0000259" key="9">
    <source>
        <dbReference type="PROSITE" id="PS50893"/>
    </source>
</evidence>
<evidence type="ECO:0000256" key="2">
    <source>
        <dbReference type="ARBA" id="ARBA00005417"/>
    </source>
</evidence>
<dbReference type="AlphaFoldDB" id="A0A1M6QIH9"/>
<dbReference type="RefSeq" id="WP_072911521.1">
    <property type="nucleotide sequence ID" value="NZ_FRAR01000008.1"/>
</dbReference>
<dbReference type="FunFam" id="3.40.50.300:FF:000224">
    <property type="entry name" value="Energy-coupling factor transporter ATP-binding protein EcfA"/>
    <property type="match status" value="1"/>
</dbReference>
<dbReference type="SUPFAM" id="SSF52540">
    <property type="entry name" value="P-loop containing nucleoside triphosphate hydrolases"/>
    <property type="match status" value="1"/>
</dbReference>
<dbReference type="InterPro" id="IPR003593">
    <property type="entry name" value="AAA+_ATPase"/>
</dbReference>
<dbReference type="InterPro" id="IPR030947">
    <property type="entry name" value="EcfA_1"/>
</dbReference>
<evidence type="ECO:0000256" key="1">
    <source>
        <dbReference type="ARBA" id="ARBA00004202"/>
    </source>
</evidence>
<keyword evidence="5" id="KW-0547">Nucleotide-binding</keyword>
<accession>A0A1M6QIH9</accession>
<dbReference type="Gene3D" id="3.40.50.300">
    <property type="entry name" value="P-loop containing nucleotide triphosphate hydrolases"/>
    <property type="match status" value="1"/>
</dbReference>
<keyword evidence="4" id="KW-1003">Cell membrane</keyword>
<dbReference type="InterPro" id="IPR027417">
    <property type="entry name" value="P-loop_NTPase"/>
</dbReference>
<comment type="similarity">
    <text evidence="2">Belongs to the ABC transporter superfamily.</text>
</comment>
<evidence type="ECO:0000256" key="8">
    <source>
        <dbReference type="ARBA" id="ARBA00023136"/>
    </source>
</evidence>
<dbReference type="InterPro" id="IPR003439">
    <property type="entry name" value="ABC_transporter-like_ATP-bd"/>
</dbReference>
<dbReference type="Proteomes" id="UP000183997">
    <property type="component" value="Unassembled WGS sequence"/>
</dbReference>
<keyword evidence="8" id="KW-0472">Membrane</keyword>
<dbReference type="GO" id="GO:0005524">
    <property type="term" value="F:ATP binding"/>
    <property type="evidence" value="ECO:0007669"/>
    <property type="project" value="UniProtKB-KW"/>
</dbReference>
<dbReference type="PANTHER" id="PTHR43553:SF24">
    <property type="entry name" value="ENERGY-COUPLING FACTOR TRANSPORTER ATP-BINDING PROTEIN ECFA1"/>
    <property type="match status" value="1"/>
</dbReference>
<evidence type="ECO:0000313" key="11">
    <source>
        <dbReference type="Proteomes" id="UP000183997"/>
    </source>
</evidence>